<organism evidence="1 2">
    <name type="scientific">Anaeromyxobacter oryzae</name>
    <dbReference type="NCBI Taxonomy" id="2918170"/>
    <lineage>
        <taxon>Bacteria</taxon>
        <taxon>Pseudomonadati</taxon>
        <taxon>Myxococcota</taxon>
        <taxon>Myxococcia</taxon>
        <taxon>Myxococcales</taxon>
        <taxon>Cystobacterineae</taxon>
        <taxon>Anaeromyxobacteraceae</taxon>
        <taxon>Anaeromyxobacter</taxon>
    </lineage>
</organism>
<sequence length="231" mass="24488">MRQARALAGAGRLPRGAAARLGGALARRAGPEQIRCVAEKAERRPRAAPGWGGARVFALGHSTRPIEELVELLRAAGVVTVADVRTIPRSRANPQFEQGALSRALAAAGIGYAHLPLLGGLRHARKGSPNGAWRNASFRGYADHMSTPEFEEGLRALAALARSGPVALLCAEAVPWRCHRSLIADALLARGVVVEHVTGKGRWRPHRLTPFARVEGRRVTYPPPAAAGAAS</sequence>
<proteinExistence type="predicted"/>
<evidence type="ECO:0000313" key="1">
    <source>
        <dbReference type="EMBL" id="BDG04839.1"/>
    </source>
</evidence>
<dbReference type="PANTHER" id="PTHR39337">
    <property type="entry name" value="BLR5642 PROTEIN"/>
    <property type="match status" value="1"/>
</dbReference>
<dbReference type="Proteomes" id="UP001162891">
    <property type="component" value="Chromosome"/>
</dbReference>
<accession>A0ABM7WZ63</accession>
<gene>
    <name evidence="1" type="ORF">AMOR_38350</name>
</gene>
<keyword evidence="2" id="KW-1185">Reference proteome</keyword>
<dbReference type="Pfam" id="PF04343">
    <property type="entry name" value="DUF488"/>
    <property type="match status" value="1"/>
</dbReference>
<name>A0ABM7WZ63_9BACT</name>
<evidence type="ECO:0000313" key="2">
    <source>
        <dbReference type="Proteomes" id="UP001162891"/>
    </source>
</evidence>
<dbReference type="InterPro" id="IPR007438">
    <property type="entry name" value="DUF488"/>
</dbReference>
<dbReference type="EMBL" id="AP025591">
    <property type="protein sequence ID" value="BDG04839.1"/>
    <property type="molecule type" value="Genomic_DNA"/>
</dbReference>
<evidence type="ECO:0008006" key="3">
    <source>
        <dbReference type="Google" id="ProtNLM"/>
    </source>
</evidence>
<dbReference type="PANTHER" id="PTHR39337:SF1">
    <property type="entry name" value="BLR5642 PROTEIN"/>
    <property type="match status" value="1"/>
</dbReference>
<protein>
    <recommendedName>
        <fullName evidence="3">DUF488 domain-containing protein</fullName>
    </recommendedName>
</protein>
<reference evidence="2" key="1">
    <citation type="journal article" date="2022" name="Int. J. Syst. Evol. Microbiol.">
        <title>Anaeromyxobacter oryzae sp. nov., Anaeromyxobacter diazotrophicus sp. nov. and Anaeromyxobacter paludicola sp. nov., isolated from paddy soils.</title>
        <authorList>
            <person name="Itoh H."/>
            <person name="Xu Z."/>
            <person name="Mise K."/>
            <person name="Masuda Y."/>
            <person name="Ushijima N."/>
            <person name="Hayakawa C."/>
            <person name="Shiratori Y."/>
            <person name="Senoo K."/>
        </authorList>
    </citation>
    <scope>NUCLEOTIDE SEQUENCE [LARGE SCALE GENOMIC DNA]</scope>
    <source>
        <strain evidence="2">Red232</strain>
    </source>
</reference>